<dbReference type="Pfam" id="PF06527">
    <property type="entry name" value="TniQ"/>
    <property type="match status" value="1"/>
</dbReference>
<evidence type="ECO:0000259" key="2">
    <source>
        <dbReference type="Pfam" id="PF15978"/>
    </source>
</evidence>
<dbReference type="OrthoDB" id="470139at2"/>
<feature type="domain" description="Transposon Tn7 transposition protein TnsD C-terminal" evidence="2">
    <location>
        <begin position="205"/>
        <end position="310"/>
    </location>
</feature>
<name>A0A124IW06_9BACL</name>
<proteinExistence type="predicted"/>
<gene>
    <name evidence="3" type="ORF">ATW55_14905</name>
</gene>
<evidence type="ECO:0000313" key="3">
    <source>
        <dbReference type="EMBL" id="KUO95854.1"/>
    </source>
</evidence>
<feature type="domain" description="TniQ" evidence="1">
    <location>
        <begin position="8"/>
        <end position="166"/>
    </location>
</feature>
<dbReference type="EMBL" id="LPVJ01000033">
    <property type="protein sequence ID" value="KUO95854.1"/>
    <property type="molecule type" value="Genomic_DNA"/>
</dbReference>
<protein>
    <submittedName>
        <fullName evidence="3">Uncharacterized protein</fullName>
    </submittedName>
</protein>
<dbReference type="Pfam" id="PF15978">
    <property type="entry name" value="TnsD"/>
    <property type="match status" value="1"/>
</dbReference>
<reference evidence="3 4" key="1">
    <citation type="submission" date="2015-12" db="EMBL/GenBank/DDBJ databases">
        <title>Draft genome sequence of Acidibacillus ferrooxidans ITV001, isolated from a chalcopyrite acid mine drainage site in Brazil.</title>
        <authorList>
            <person name="Dall'Agnol H."/>
            <person name="Nancucheo I."/>
            <person name="Johnson B."/>
            <person name="Oliveira R."/>
            <person name="Leite L."/>
            <person name="Pylro V."/>
            <person name="Nunes G.L."/>
            <person name="Tzotzos G."/>
            <person name="Fernandes G.R."/>
            <person name="Dutra J."/>
            <person name="Orellana S.C."/>
            <person name="Oliveira G."/>
        </authorList>
    </citation>
    <scope>NUCLEOTIDE SEQUENCE [LARGE SCALE GENOMIC DNA]</scope>
    <source>
        <strain evidence="4">ITV01</strain>
    </source>
</reference>
<dbReference type="InterPro" id="IPR009492">
    <property type="entry name" value="TniQ"/>
</dbReference>
<keyword evidence="4" id="KW-1185">Reference proteome</keyword>
<organism evidence="3 4">
    <name type="scientific">Ferroacidibacillus organovorans</name>
    <dbReference type="NCBI Taxonomy" id="1765683"/>
    <lineage>
        <taxon>Bacteria</taxon>
        <taxon>Bacillati</taxon>
        <taxon>Bacillota</taxon>
        <taxon>Bacilli</taxon>
        <taxon>Bacillales</taxon>
        <taxon>Alicyclobacillaceae</taxon>
        <taxon>Ferroacidibacillus</taxon>
    </lineage>
</organism>
<evidence type="ECO:0000313" key="4">
    <source>
        <dbReference type="Proteomes" id="UP000053557"/>
    </source>
</evidence>
<accession>A0A124IW06</accession>
<evidence type="ECO:0000259" key="1">
    <source>
        <dbReference type="Pfam" id="PF06527"/>
    </source>
</evidence>
<dbReference type="InterPro" id="IPR032750">
    <property type="entry name" value="TnsD_C"/>
</dbReference>
<dbReference type="Proteomes" id="UP000053557">
    <property type="component" value="Unassembled WGS sequence"/>
</dbReference>
<dbReference type="AlphaFoldDB" id="A0A124IW06"/>
<comment type="caution">
    <text evidence="3">The sequence shown here is derived from an EMBL/GenBank/DDBJ whole genome shotgun (WGS) entry which is preliminary data.</text>
</comment>
<sequence length="310" mass="35828">MDVFNLLPFFPTPYPDELLYSILARYHRLSQNSSIKQTMVDLFGTNNATAVIGFPNRLGRLVEQFPPGTGYTAFMLITNHSLLPLFSPFLPIARVEEVENAMISNHDGMGIAMKVGVMPNKIPMQNFLRYCPICLQQDEDHFGEMYWHRSHQIAGIHVCYKHNAYLIRAEQTELIGFNKQYFQMPADTFTRNIQLNDSLDLHFMLAKQAHWLVNNKIHSPGLDILYEKYVALLDKNGYLTVKGTVKANDLLNAFKCTYGEEFLSDMYSNLDFGSQDTWLHKLVRSPRRAQHPIRHLLLMHFLGITPEHFF</sequence>